<gene>
    <name evidence="1" type="ORF">LTR37_002022</name>
</gene>
<sequence>MKVASIALFASAATAAVLDTCKDSPNTEFTVDRYSFNSFTEYSTPSHLAKDNGKIHFDLMLSSLKKPILRCSATSVIGYPIYFDGAEWFDCKDKSGQVAASFSCNLKTGDLKIRSEWTCPNGSLWKASGKTNVGSHGECEHFDYENPNWTVENPKNWYRRISTTCAPAIGYGGETITFGPAKIEGVA</sequence>
<evidence type="ECO:0000313" key="2">
    <source>
        <dbReference type="Proteomes" id="UP001281147"/>
    </source>
</evidence>
<dbReference type="Proteomes" id="UP001281147">
    <property type="component" value="Unassembled WGS sequence"/>
</dbReference>
<protein>
    <submittedName>
        <fullName evidence="1">Uncharacterized protein</fullName>
    </submittedName>
</protein>
<comment type="caution">
    <text evidence="1">The sequence shown here is derived from an EMBL/GenBank/DDBJ whole genome shotgun (WGS) entry which is preliminary data.</text>
</comment>
<name>A0ACC3NUQ4_9PEZI</name>
<keyword evidence="2" id="KW-1185">Reference proteome</keyword>
<proteinExistence type="predicted"/>
<dbReference type="EMBL" id="JAUTXU010000010">
    <property type="protein sequence ID" value="KAK3723299.1"/>
    <property type="molecule type" value="Genomic_DNA"/>
</dbReference>
<evidence type="ECO:0000313" key="1">
    <source>
        <dbReference type="EMBL" id="KAK3723299.1"/>
    </source>
</evidence>
<accession>A0ACC3NUQ4</accession>
<reference evidence="1" key="1">
    <citation type="submission" date="2023-07" db="EMBL/GenBank/DDBJ databases">
        <title>Black Yeasts Isolated from many extreme environments.</title>
        <authorList>
            <person name="Coleine C."/>
            <person name="Stajich J.E."/>
            <person name="Selbmann L."/>
        </authorList>
    </citation>
    <scope>NUCLEOTIDE SEQUENCE</scope>
    <source>
        <strain evidence="1">CCFEE 5714</strain>
    </source>
</reference>
<organism evidence="1 2">
    <name type="scientific">Vermiconidia calcicola</name>
    <dbReference type="NCBI Taxonomy" id="1690605"/>
    <lineage>
        <taxon>Eukaryota</taxon>
        <taxon>Fungi</taxon>
        <taxon>Dikarya</taxon>
        <taxon>Ascomycota</taxon>
        <taxon>Pezizomycotina</taxon>
        <taxon>Dothideomycetes</taxon>
        <taxon>Dothideomycetidae</taxon>
        <taxon>Mycosphaerellales</taxon>
        <taxon>Extremaceae</taxon>
        <taxon>Vermiconidia</taxon>
    </lineage>
</organism>